<evidence type="ECO:0000259" key="4">
    <source>
        <dbReference type="Pfam" id="PF13649"/>
    </source>
</evidence>
<dbReference type="SUPFAM" id="SSF53335">
    <property type="entry name" value="S-adenosyl-L-methionine-dependent methyltransferases"/>
    <property type="match status" value="1"/>
</dbReference>
<dbReference type="RefSeq" id="WP_091297011.1">
    <property type="nucleotide sequence ID" value="NZ_FNON01000010.1"/>
</dbReference>
<protein>
    <submittedName>
        <fullName evidence="5">Methyltransferase domain-containing protein</fullName>
    </submittedName>
</protein>
<dbReference type="OrthoDB" id="9786503at2"/>
<evidence type="ECO:0000256" key="2">
    <source>
        <dbReference type="ARBA" id="ARBA00022679"/>
    </source>
</evidence>
<dbReference type="EMBL" id="FNON01000010">
    <property type="protein sequence ID" value="SDZ16376.1"/>
    <property type="molecule type" value="Genomic_DNA"/>
</dbReference>
<evidence type="ECO:0000256" key="3">
    <source>
        <dbReference type="ARBA" id="ARBA00022691"/>
    </source>
</evidence>
<keyword evidence="2 5" id="KW-0808">Transferase</keyword>
<evidence type="ECO:0000313" key="6">
    <source>
        <dbReference type="Proteomes" id="UP000199515"/>
    </source>
</evidence>
<dbReference type="PANTHER" id="PTHR43464:SF19">
    <property type="entry name" value="UBIQUINONE BIOSYNTHESIS O-METHYLTRANSFERASE, MITOCHONDRIAL"/>
    <property type="match status" value="1"/>
</dbReference>
<keyword evidence="1 5" id="KW-0489">Methyltransferase</keyword>
<sequence>MDQEFWDEMYRERRWSGRPNGALCVEVEDMKPGKALDLGCGEGGDAIWLAGKGWKVTAIDISPVALARAAEAAGPASGIDWQQTDPRVSPPPSRSFDLVSAQYFPVLHEEDHATLRGVLDAVAPGGTLLVVSHLIEGSPPEGWSGPDPSEFYQPSEIAELLDDDWVIERHENRARVDVPHDNPHHADIVLRARRLR</sequence>
<dbReference type="GO" id="GO:0032259">
    <property type="term" value="P:methylation"/>
    <property type="evidence" value="ECO:0007669"/>
    <property type="project" value="UniProtKB-KW"/>
</dbReference>
<dbReference type="GO" id="GO:0008168">
    <property type="term" value="F:methyltransferase activity"/>
    <property type="evidence" value="ECO:0007669"/>
    <property type="project" value="UniProtKB-KW"/>
</dbReference>
<evidence type="ECO:0000256" key="1">
    <source>
        <dbReference type="ARBA" id="ARBA00022603"/>
    </source>
</evidence>
<dbReference type="InterPro" id="IPR029063">
    <property type="entry name" value="SAM-dependent_MTases_sf"/>
</dbReference>
<reference evidence="5 6" key="1">
    <citation type="submission" date="2016-10" db="EMBL/GenBank/DDBJ databases">
        <authorList>
            <person name="de Groot N.N."/>
        </authorList>
    </citation>
    <scope>NUCLEOTIDE SEQUENCE [LARGE SCALE GENOMIC DNA]</scope>
    <source>
        <strain evidence="5 6">CPCC 202699</strain>
    </source>
</reference>
<evidence type="ECO:0000313" key="5">
    <source>
        <dbReference type="EMBL" id="SDZ16376.1"/>
    </source>
</evidence>
<accession>A0A1H3QSJ1</accession>
<dbReference type="PANTHER" id="PTHR43464">
    <property type="entry name" value="METHYLTRANSFERASE"/>
    <property type="match status" value="1"/>
</dbReference>
<dbReference type="Pfam" id="PF13649">
    <property type="entry name" value="Methyltransf_25"/>
    <property type="match status" value="1"/>
</dbReference>
<keyword evidence="6" id="KW-1185">Reference proteome</keyword>
<name>A0A1H3QSJ1_9PSEU</name>
<dbReference type="STRING" id="589385.SAMN05421504_11061"/>
<dbReference type="InterPro" id="IPR041698">
    <property type="entry name" value="Methyltransf_25"/>
</dbReference>
<dbReference type="Proteomes" id="UP000199515">
    <property type="component" value="Unassembled WGS sequence"/>
</dbReference>
<organism evidence="5 6">
    <name type="scientific">Amycolatopsis xylanica</name>
    <dbReference type="NCBI Taxonomy" id="589385"/>
    <lineage>
        <taxon>Bacteria</taxon>
        <taxon>Bacillati</taxon>
        <taxon>Actinomycetota</taxon>
        <taxon>Actinomycetes</taxon>
        <taxon>Pseudonocardiales</taxon>
        <taxon>Pseudonocardiaceae</taxon>
        <taxon>Amycolatopsis</taxon>
    </lineage>
</organism>
<dbReference type="CDD" id="cd02440">
    <property type="entry name" value="AdoMet_MTases"/>
    <property type="match status" value="1"/>
</dbReference>
<feature type="domain" description="Methyltransferase" evidence="4">
    <location>
        <begin position="36"/>
        <end position="126"/>
    </location>
</feature>
<proteinExistence type="predicted"/>
<dbReference type="Gene3D" id="3.40.50.150">
    <property type="entry name" value="Vaccinia Virus protein VP39"/>
    <property type="match status" value="1"/>
</dbReference>
<dbReference type="AlphaFoldDB" id="A0A1H3QSJ1"/>
<gene>
    <name evidence="5" type="ORF">SAMN05421504_11061</name>
</gene>
<keyword evidence="3" id="KW-0949">S-adenosyl-L-methionine</keyword>